<dbReference type="Gene3D" id="1.10.10.10">
    <property type="entry name" value="Winged helix-like DNA-binding domain superfamily/Winged helix DNA-binding domain"/>
    <property type="match status" value="1"/>
</dbReference>
<dbReference type="InterPro" id="IPR000524">
    <property type="entry name" value="Tscrpt_reg_HTH_GntR"/>
</dbReference>
<dbReference type="PANTHER" id="PTHR44846">
    <property type="entry name" value="MANNOSYL-D-GLYCERATE TRANSPORT/METABOLISM SYSTEM REPRESSOR MNGR-RELATED"/>
    <property type="match status" value="1"/>
</dbReference>
<keyword evidence="2" id="KW-0238">DNA-binding</keyword>
<dbReference type="GO" id="GO:0003677">
    <property type="term" value="F:DNA binding"/>
    <property type="evidence" value="ECO:0007669"/>
    <property type="project" value="UniProtKB-KW"/>
</dbReference>
<evidence type="ECO:0000256" key="1">
    <source>
        <dbReference type="ARBA" id="ARBA00023015"/>
    </source>
</evidence>
<dbReference type="CDD" id="cd07377">
    <property type="entry name" value="WHTH_GntR"/>
    <property type="match status" value="1"/>
</dbReference>
<dbReference type="PROSITE" id="PS50949">
    <property type="entry name" value="HTH_GNTR"/>
    <property type="match status" value="1"/>
</dbReference>
<dbReference type="InterPro" id="IPR028978">
    <property type="entry name" value="Chorismate_lyase_/UTRA_dom_sf"/>
</dbReference>
<evidence type="ECO:0000259" key="4">
    <source>
        <dbReference type="PROSITE" id="PS50949"/>
    </source>
</evidence>
<gene>
    <name evidence="5" type="ORF">AWB67_03038</name>
</gene>
<dbReference type="GO" id="GO:0045892">
    <property type="term" value="P:negative regulation of DNA-templated transcription"/>
    <property type="evidence" value="ECO:0007669"/>
    <property type="project" value="TreeGrafter"/>
</dbReference>
<keyword evidence="1" id="KW-0805">Transcription regulation</keyword>
<dbReference type="InterPro" id="IPR036390">
    <property type="entry name" value="WH_DNA-bd_sf"/>
</dbReference>
<evidence type="ECO:0000313" key="5">
    <source>
        <dbReference type="EMBL" id="SAL61227.1"/>
    </source>
</evidence>
<dbReference type="SUPFAM" id="SSF46785">
    <property type="entry name" value="Winged helix' DNA-binding domain"/>
    <property type="match status" value="1"/>
</dbReference>
<evidence type="ECO:0000256" key="2">
    <source>
        <dbReference type="ARBA" id="ARBA00023125"/>
    </source>
</evidence>
<dbReference type="SMART" id="SM00345">
    <property type="entry name" value="HTH_GNTR"/>
    <property type="match status" value="1"/>
</dbReference>
<protein>
    <submittedName>
        <fullName evidence="5">GntR family transcriptional regulator</fullName>
    </submittedName>
</protein>
<dbReference type="Proteomes" id="UP000054925">
    <property type="component" value="Unassembled WGS sequence"/>
</dbReference>
<dbReference type="Pfam" id="PF00392">
    <property type="entry name" value="GntR"/>
    <property type="match status" value="1"/>
</dbReference>
<evidence type="ECO:0000313" key="6">
    <source>
        <dbReference type="Proteomes" id="UP000054925"/>
    </source>
</evidence>
<accession>A0A158IXB1</accession>
<name>A0A158IXB1_9BURK</name>
<evidence type="ECO:0000256" key="3">
    <source>
        <dbReference type="ARBA" id="ARBA00023163"/>
    </source>
</evidence>
<feature type="domain" description="HTH gntR-type" evidence="4">
    <location>
        <begin position="28"/>
        <end position="96"/>
    </location>
</feature>
<organism evidence="5 6">
    <name type="scientific">Caballeronia terrestris</name>
    <dbReference type="NCBI Taxonomy" id="1226301"/>
    <lineage>
        <taxon>Bacteria</taxon>
        <taxon>Pseudomonadati</taxon>
        <taxon>Pseudomonadota</taxon>
        <taxon>Betaproteobacteria</taxon>
        <taxon>Burkholderiales</taxon>
        <taxon>Burkholderiaceae</taxon>
        <taxon>Caballeronia</taxon>
    </lineage>
</organism>
<dbReference type="EMBL" id="FCOL02000015">
    <property type="protein sequence ID" value="SAL61227.1"/>
    <property type="molecule type" value="Genomic_DNA"/>
</dbReference>
<dbReference type="InterPro" id="IPR036388">
    <property type="entry name" value="WH-like_DNA-bd_sf"/>
</dbReference>
<sequence length="268" mass="29970">MQINMFEHMQQAMIYPSHAKTHNTTMNRPHFADIARELTEAIASGRYPVGSVLPTELELRDQYQTSRHTVRAALHELQQMGLVSRRKNAGTRVESARPRNDFRPTLASVDDLVQFGSEHLRLVQSVEEIVAEGKLAKTLKCADGARWLRISSLRIDGGKDSPPVGWTDVYIDPDYIDVAEAAREEPGTLISSLIEARHGRSIAEIQQGVQAVLVSQEMAERLRVEKGTAALEIVRRYLDSSGATFEISISVHPAERFSVAMRLKRSDV</sequence>
<reference evidence="5" key="1">
    <citation type="submission" date="2016-01" db="EMBL/GenBank/DDBJ databases">
        <authorList>
            <person name="Peeters C."/>
        </authorList>
    </citation>
    <scope>NUCLEOTIDE SEQUENCE [LARGE SCALE GENOMIC DNA]</scope>
    <source>
        <strain evidence="5">LMG 22937</strain>
    </source>
</reference>
<dbReference type="Pfam" id="PF07702">
    <property type="entry name" value="UTRA"/>
    <property type="match status" value="1"/>
</dbReference>
<comment type="caution">
    <text evidence="5">The sequence shown here is derived from an EMBL/GenBank/DDBJ whole genome shotgun (WGS) entry which is preliminary data.</text>
</comment>
<keyword evidence="6" id="KW-1185">Reference proteome</keyword>
<dbReference type="InterPro" id="IPR050679">
    <property type="entry name" value="Bact_HTH_transcr_reg"/>
</dbReference>
<dbReference type="GO" id="GO:0003700">
    <property type="term" value="F:DNA-binding transcription factor activity"/>
    <property type="evidence" value="ECO:0007669"/>
    <property type="project" value="InterPro"/>
</dbReference>
<dbReference type="PRINTS" id="PR00035">
    <property type="entry name" value="HTHGNTR"/>
</dbReference>
<dbReference type="SUPFAM" id="SSF64288">
    <property type="entry name" value="Chorismate lyase-like"/>
    <property type="match status" value="1"/>
</dbReference>
<dbReference type="InterPro" id="IPR011663">
    <property type="entry name" value="UTRA"/>
</dbReference>
<dbReference type="Gene3D" id="3.40.1410.10">
    <property type="entry name" value="Chorismate lyase-like"/>
    <property type="match status" value="1"/>
</dbReference>
<proteinExistence type="predicted"/>
<keyword evidence="3" id="KW-0804">Transcription</keyword>
<dbReference type="SMART" id="SM00866">
    <property type="entry name" value="UTRA"/>
    <property type="match status" value="1"/>
</dbReference>
<dbReference type="PANTHER" id="PTHR44846:SF17">
    <property type="entry name" value="GNTR-FAMILY TRANSCRIPTIONAL REGULATOR"/>
    <property type="match status" value="1"/>
</dbReference>
<dbReference type="AlphaFoldDB" id="A0A158IXB1"/>